<proteinExistence type="predicted"/>
<dbReference type="EMBL" id="BARU01026581">
    <property type="protein sequence ID" value="GAH64422.1"/>
    <property type="molecule type" value="Genomic_DNA"/>
</dbReference>
<comment type="caution">
    <text evidence="1">The sequence shown here is derived from an EMBL/GenBank/DDBJ whole genome shotgun (WGS) entry which is preliminary data.</text>
</comment>
<dbReference type="AlphaFoldDB" id="X1H4U6"/>
<evidence type="ECO:0000313" key="1">
    <source>
        <dbReference type="EMBL" id="GAH64422.1"/>
    </source>
</evidence>
<name>X1H4U6_9ZZZZ</name>
<protein>
    <submittedName>
        <fullName evidence="1">Uncharacterized protein</fullName>
    </submittedName>
</protein>
<organism evidence="1">
    <name type="scientific">marine sediment metagenome</name>
    <dbReference type="NCBI Taxonomy" id="412755"/>
    <lineage>
        <taxon>unclassified sequences</taxon>
        <taxon>metagenomes</taxon>
        <taxon>ecological metagenomes</taxon>
    </lineage>
</organism>
<accession>X1H4U6</accession>
<feature type="non-terminal residue" evidence="1">
    <location>
        <position position="194"/>
    </location>
</feature>
<gene>
    <name evidence="1" type="ORF">S03H2_42681</name>
</gene>
<reference evidence="1" key="1">
    <citation type="journal article" date="2014" name="Front. Microbiol.">
        <title>High frequency of phylogenetically diverse reductive dehalogenase-homologous genes in deep subseafloor sedimentary metagenomes.</title>
        <authorList>
            <person name="Kawai M."/>
            <person name="Futagami T."/>
            <person name="Toyoda A."/>
            <person name="Takaki Y."/>
            <person name="Nishi S."/>
            <person name="Hori S."/>
            <person name="Arai W."/>
            <person name="Tsubouchi T."/>
            <person name="Morono Y."/>
            <person name="Uchiyama I."/>
            <person name="Ito T."/>
            <person name="Fujiyama A."/>
            <person name="Inagaki F."/>
            <person name="Takami H."/>
        </authorList>
    </citation>
    <scope>NUCLEOTIDE SEQUENCE</scope>
    <source>
        <strain evidence="1">Expedition CK06-06</strain>
    </source>
</reference>
<sequence>MSAQVRSAVQAVVAIMLAWAAAGVPAVGQTDDEAYRRAHAPNVGIEVAQRIFPVGEKAEITASLYNTKKATFRAYKVSLEELAPNAYAVYEADHRKEGSLPYRLKRLDLSRRRPAARWTLTVKEIDEDYWASREIKVPKLRPGVYVITMTGGGVEKRSWIAISDRVLVSKRSPDVVFGWLVNAKTGQPIAGSWV</sequence>